<dbReference type="InterPro" id="IPR017870">
    <property type="entry name" value="FeS_cluster_insertion_CS"/>
</dbReference>
<protein>
    <submittedName>
        <fullName evidence="2">Iron-sulfur cluster assembly accessory protein</fullName>
    </submittedName>
</protein>
<dbReference type="GO" id="GO:0016226">
    <property type="term" value="P:iron-sulfur cluster assembly"/>
    <property type="evidence" value="ECO:0007669"/>
    <property type="project" value="InterPro"/>
</dbReference>
<dbReference type="Proteomes" id="UP000752292">
    <property type="component" value="Unassembled WGS sequence"/>
</dbReference>
<dbReference type="AlphaFoldDB" id="A0A933E9X0"/>
<sequence>MSGPITLFDATKPKKAEGITITPAAQEKVNEILKAEGKVGHGLRVAVTAGGCSGHSYGLYFDEAPDPQDIVIPAGEFNIFVDPQSMQLLGGSRVDYVDSIQGAGFKIENPNATDSCGCGKSFHA</sequence>
<comment type="caution">
    <text evidence="2">The sequence shown here is derived from an EMBL/GenBank/DDBJ whole genome shotgun (WGS) entry which is preliminary data.</text>
</comment>
<dbReference type="PANTHER" id="PTHR43011">
    <property type="entry name" value="IRON-SULFUR CLUSTER ASSEMBLY 2 HOMOLOG, MITOCHONDRIAL"/>
    <property type="match status" value="1"/>
</dbReference>
<dbReference type="EMBL" id="JACQRX010000382">
    <property type="protein sequence ID" value="MBI4252533.1"/>
    <property type="molecule type" value="Genomic_DNA"/>
</dbReference>
<dbReference type="InterPro" id="IPR000361">
    <property type="entry name" value="ATAP_core_dom"/>
</dbReference>
<dbReference type="InterPro" id="IPR016092">
    <property type="entry name" value="ATAP"/>
</dbReference>
<evidence type="ECO:0000313" key="2">
    <source>
        <dbReference type="EMBL" id="MBI4252533.1"/>
    </source>
</evidence>
<feature type="domain" description="Core" evidence="1">
    <location>
        <begin position="19"/>
        <end position="120"/>
    </location>
</feature>
<dbReference type="Gene3D" id="2.60.300.12">
    <property type="entry name" value="HesB-like domain"/>
    <property type="match status" value="1"/>
</dbReference>
<dbReference type="NCBIfam" id="TIGR00049">
    <property type="entry name" value="iron-sulfur cluster assembly accessory protein"/>
    <property type="match status" value="1"/>
</dbReference>
<dbReference type="InterPro" id="IPR035903">
    <property type="entry name" value="HesB-like_dom_sf"/>
</dbReference>
<gene>
    <name evidence="2" type="ORF">HY618_08745</name>
</gene>
<name>A0A933E9X0_UNCTE</name>
<dbReference type="SUPFAM" id="SSF89360">
    <property type="entry name" value="HesB-like domain"/>
    <property type="match status" value="1"/>
</dbReference>
<proteinExistence type="predicted"/>
<reference evidence="2" key="1">
    <citation type="submission" date="2020-07" db="EMBL/GenBank/DDBJ databases">
        <title>Huge and variable diversity of episymbiotic CPR bacteria and DPANN archaea in groundwater ecosystems.</title>
        <authorList>
            <person name="He C.Y."/>
            <person name="Keren R."/>
            <person name="Whittaker M."/>
            <person name="Farag I.F."/>
            <person name="Doudna J."/>
            <person name="Cate J.H.D."/>
            <person name="Banfield J.F."/>
        </authorList>
    </citation>
    <scope>NUCLEOTIDE SEQUENCE</scope>
    <source>
        <strain evidence="2">NC_groundwater_1370_Ag_S-0.2um_69_93</strain>
    </source>
</reference>
<dbReference type="GO" id="GO:0005506">
    <property type="term" value="F:iron ion binding"/>
    <property type="evidence" value="ECO:0007669"/>
    <property type="project" value="TreeGrafter"/>
</dbReference>
<evidence type="ECO:0000259" key="1">
    <source>
        <dbReference type="Pfam" id="PF01521"/>
    </source>
</evidence>
<organism evidence="2 3">
    <name type="scientific">Tectimicrobiota bacterium</name>
    <dbReference type="NCBI Taxonomy" id="2528274"/>
    <lineage>
        <taxon>Bacteria</taxon>
        <taxon>Pseudomonadati</taxon>
        <taxon>Nitrospinota/Tectimicrobiota group</taxon>
        <taxon>Candidatus Tectimicrobiota</taxon>
    </lineage>
</organism>
<accession>A0A933E9X0</accession>
<dbReference type="GO" id="GO:0051539">
    <property type="term" value="F:4 iron, 4 sulfur cluster binding"/>
    <property type="evidence" value="ECO:0007669"/>
    <property type="project" value="TreeGrafter"/>
</dbReference>
<dbReference type="PROSITE" id="PS01152">
    <property type="entry name" value="HESB"/>
    <property type="match status" value="1"/>
</dbReference>
<evidence type="ECO:0000313" key="3">
    <source>
        <dbReference type="Proteomes" id="UP000752292"/>
    </source>
</evidence>
<dbReference type="Pfam" id="PF01521">
    <property type="entry name" value="Fe-S_biosyn"/>
    <property type="match status" value="1"/>
</dbReference>
<dbReference type="GO" id="GO:0051537">
    <property type="term" value="F:2 iron, 2 sulfur cluster binding"/>
    <property type="evidence" value="ECO:0007669"/>
    <property type="project" value="TreeGrafter"/>
</dbReference>
<dbReference type="PANTHER" id="PTHR43011:SF1">
    <property type="entry name" value="IRON-SULFUR CLUSTER ASSEMBLY 2 HOMOLOG, MITOCHONDRIAL"/>
    <property type="match status" value="1"/>
</dbReference>